<sequence>MLTALGRTTILPVTPKKVCTVMRVIQDSEDELDEDVESPVGSPPTKDASFEPTSTSLTPCEPGTVSTGYLNRTIEASNLARFQSEPMLSIGSGEPFKNGPVSPRIAPEHRSKRRKTTMNASPSKSLGSDSERKKPLKLYGRSKSALNSSFHERSQNWHPLNNVEMPTDGSLPLISSAAEESQFCLGKAVEVLEYPRNNADPNGTQCGIEGTIRANHEAHDPMTLFPETSSTIPNATFTQQRLLDEVISPAFLGLNPEVDMIPYEPGKSSIPWSDYLKTPLLTPGEGDTEGDSDPDHTQNLPQSSFQPHNDHQPHSRDADMKKVPQGLQSTNASLCSRRNSSVQMKASPLRNAIIQETRSSHVIFDHNANCGSPAPYIAVERAALTNPSKAEQNPGWMPKSKDDLLTVGLPEEKYKARPTRSISLTPGIEEPINYSILPEKGAMKGAKRSKTFGEVHIPADDLTPRQVQEICEIGFTPSTIEMDLKENGSDVHRTLDRLVTNEDAYDEDELALPRSSKAVARAQKSNSKAMERVIGAELTVDEVLPLQRRGRRVSFSMTAPLELDHDKVPKEVITVDEMFHENSDILATSSLKITTSNAKSTKPNMSRSTDLLHDHQGQKAECRKIAPDQPGSALEEHKKLLSEPVKAKKRGRGRPRKEKVVSEEAIGQEENVEGPQDGLIERDTKIPSNRPATRDLPKLDEGEGRTETMSMSIPRLPACTPSPKTSTPALPVPSRTPEQQSKQASTAHSPLSKGKVPYRVGLSRRVRVAPLLRVVKK</sequence>
<proteinExistence type="predicted"/>
<organism evidence="1 2">
    <name type="scientific">Lindgomyces ingoldianus</name>
    <dbReference type="NCBI Taxonomy" id="673940"/>
    <lineage>
        <taxon>Eukaryota</taxon>
        <taxon>Fungi</taxon>
        <taxon>Dikarya</taxon>
        <taxon>Ascomycota</taxon>
        <taxon>Pezizomycotina</taxon>
        <taxon>Dothideomycetes</taxon>
        <taxon>Pleosporomycetidae</taxon>
        <taxon>Pleosporales</taxon>
        <taxon>Lindgomycetaceae</taxon>
        <taxon>Lindgomyces</taxon>
    </lineage>
</organism>
<dbReference type="EMBL" id="MU003503">
    <property type="protein sequence ID" value="KAF2471962.1"/>
    <property type="molecule type" value="Genomic_DNA"/>
</dbReference>
<gene>
    <name evidence="1" type="ORF">BDR25DRAFT_342015</name>
</gene>
<protein>
    <submittedName>
        <fullName evidence="1">Uncharacterized protein</fullName>
    </submittedName>
</protein>
<accession>A0ACB6QYU5</accession>
<dbReference type="Proteomes" id="UP000799755">
    <property type="component" value="Unassembled WGS sequence"/>
</dbReference>
<comment type="caution">
    <text evidence="1">The sequence shown here is derived from an EMBL/GenBank/DDBJ whole genome shotgun (WGS) entry which is preliminary data.</text>
</comment>
<evidence type="ECO:0000313" key="2">
    <source>
        <dbReference type="Proteomes" id="UP000799755"/>
    </source>
</evidence>
<keyword evidence="2" id="KW-1185">Reference proteome</keyword>
<name>A0ACB6QYU5_9PLEO</name>
<reference evidence="1" key="1">
    <citation type="journal article" date="2020" name="Stud. Mycol.">
        <title>101 Dothideomycetes genomes: a test case for predicting lifestyles and emergence of pathogens.</title>
        <authorList>
            <person name="Haridas S."/>
            <person name="Albert R."/>
            <person name="Binder M."/>
            <person name="Bloem J."/>
            <person name="Labutti K."/>
            <person name="Salamov A."/>
            <person name="Andreopoulos B."/>
            <person name="Baker S."/>
            <person name="Barry K."/>
            <person name="Bills G."/>
            <person name="Bluhm B."/>
            <person name="Cannon C."/>
            <person name="Castanera R."/>
            <person name="Culley D."/>
            <person name="Daum C."/>
            <person name="Ezra D."/>
            <person name="Gonzalez J."/>
            <person name="Henrissat B."/>
            <person name="Kuo A."/>
            <person name="Liang C."/>
            <person name="Lipzen A."/>
            <person name="Lutzoni F."/>
            <person name="Magnuson J."/>
            <person name="Mondo S."/>
            <person name="Nolan M."/>
            <person name="Ohm R."/>
            <person name="Pangilinan J."/>
            <person name="Park H.-J."/>
            <person name="Ramirez L."/>
            <person name="Alfaro M."/>
            <person name="Sun H."/>
            <person name="Tritt A."/>
            <person name="Yoshinaga Y."/>
            <person name="Zwiers L.-H."/>
            <person name="Turgeon B."/>
            <person name="Goodwin S."/>
            <person name="Spatafora J."/>
            <person name="Crous P."/>
            <person name="Grigoriev I."/>
        </authorList>
    </citation>
    <scope>NUCLEOTIDE SEQUENCE</scope>
    <source>
        <strain evidence="1">ATCC 200398</strain>
    </source>
</reference>
<evidence type="ECO:0000313" key="1">
    <source>
        <dbReference type="EMBL" id="KAF2471962.1"/>
    </source>
</evidence>